<keyword evidence="1" id="KW-0472">Membrane</keyword>
<sequence>MKAIFYLTDEGFTCYKENETIVDTFQWEEVVLIDAYLAKFPEETQVSLIIDVVEEDIYFEWAPKLLPWEKAGFLERRKARFPSEEFALTKLQWTNSLKESEGGRKEELILVSLLANDEVFSSLLTKLEEAQILVTNIYTKPFLLVEYFKIRVKSYLKLSKKELEQPFLVVIRVSEYAFRQIFFYEGHLRISRLVELDRDTTDMTRALVHETKLAIAYIRSQNLMPVDSNISLVFLDSDPKILSGLFEICKEEGLFLEEKGKYFFKGLTFNELTKNKQYLSFENARCFSQPAMVDFILTDRPAGFYSNKYTEKIKGFLLGRQVFIGLNILLLLGGLYYIVMSSVDTYVSWKKQEILEQKIVAHQTEVKRLKEVVKFQDDAEQVKASVEFSDVILKLKLDRPVNFDIYQWSDVFERHEHIQISRMEWALQARFDSRKTEIILDAWVFPFYDTYKDPVKWIDAFIEDLKNLPGVENVELQKEPLNRNLSQQMIIDATKEPIDALPFTVKIRVKDIEPK</sequence>
<evidence type="ECO:0000256" key="1">
    <source>
        <dbReference type="SAM" id="Phobius"/>
    </source>
</evidence>
<accession>A0A3B0W4L0</accession>
<name>A0A3B0W4L0_9ZZZZ</name>
<dbReference type="AlphaFoldDB" id="A0A3B0W4L0"/>
<gene>
    <name evidence="2" type="ORF">MNBD_GAMMA03-1181</name>
</gene>
<evidence type="ECO:0000313" key="2">
    <source>
        <dbReference type="EMBL" id="VAW46192.1"/>
    </source>
</evidence>
<dbReference type="EMBL" id="UOFC01000089">
    <property type="protein sequence ID" value="VAW46192.1"/>
    <property type="molecule type" value="Genomic_DNA"/>
</dbReference>
<feature type="transmembrane region" description="Helical" evidence="1">
    <location>
        <begin position="322"/>
        <end position="340"/>
    </location>
</feature>
<keyword evidence="1" id="KW-1133">Transmembrane helix</keyword>
<keyword evidence="1" id="KW-0812">Transmembrane</keyword>
<proteinExistence type="predicted"/>
<protein>
    <submittedName>
        <fullName evidence="2">Uncharacterized protein</fullName>
    </submittedName>
</protein>
<reference evidence="2" key="1">
    <citation type="submission" date="2018-06" db="EMBL/GenBank/DDBJ databases">
        <authorList>
            <person name="Zhirakovskaya E."/>
        </authorList>
    </citation>
    <scope>NUCLEOTIDE SEQUENCE</scope>
</reference>
<organism evidence="2">
    <name type="scientific">hydrothermal vent metagenome</name>
    <dbReference type="NCBI Taxonomy" id="652676"/>
    <lineage>
        <taxon>unclassified sequences</taxon>
        <taxon>metagenomes</taxon>
        <taxon>ecological metagenomes</taxon>
    </lineage>
</organism>